<dbReference type="InterPro" id="IPR003658">
    <property type="entry name" value="Anti-sigma_ant"/>
</dbReference>
<organism evidence="4 5">
    <name type="scientific">Thiocapsa roseopersicina</name>
    <dbReference type="NCBI Taxonomy" id="1058"/>
    <lineage>
        <taxon>Bacteria</taxon>
        <taxon>Pseudomonadati</taxon>
        <taxon>Pseudomonadota</taxon>
        <taxon>Gammaproteobacteria</taxon>
        <taxon>Chromatiales</taxon>
        <taxon>Chromatiaceae</taxon>
        <taxon>Thiocapsa</taxon>
    </lineage>
</organism>
<dbReference type="InterPro" id="IPR058548">
    <property type="entry name" value="MlaB-like_STAS"/>
</dbReference>
<evidence type="ECO:0000256" key="2">
    <source>
        <dbReference type="RuleBase" id="RU003749"/>
    </source>
</evidence>
<dbReference type="Gene3D" id="3.30.750.24">
    <property type="entry name" value="STAS domain"/>
    <property type="match status" value="1"/>
</dbReference>
<accession>A0A1H2UES4</accession>
<dbReference type="Proteomes" id="UP000198816">
    <property type="component" value="Unassembled WGS sequence"/>
</dbReference>
<dbReference type="InterPro" id="IPR002645">
    <property type="entry name" value="STAS_dom"/>
</dbReference>
<evidence type="ECO:0000313" key="5">
    <source>
        <dbReference type="Proteomes" id="UP000198816"/>
    </source>
</evidence>
<gene>
    <name evidence="4" type="ORF">SAMN05421783_10563</name>
</gene>
<proteinExistence type="inferred from homology"/>
<dbReference type="PANTHER" id="PTHR33495">
    <property type="entry name" value="ANTI-SIGMA FACTOR ANTAGONIST TM_1081-RELATED-RELATED"/>
    <property type="match status" value="1"/>
</dbReference>
<dbReference type="STRING" id="1058.SAMN05421783_10563"/>
<keyword evidence="5" id="KW-1185">Reference proteome</keyword>
<dbReference type="PANTHER" id="PTHR33495:SF2">
    <property type="entry name" value="ANTI-SIGMA FACTOR ANTAGONIST TM_1081-RELATED"/>
    <property type="match status" value="1"/>
</dbReference>
<comment type="similarity">
    <text evidence="1 2">Belongs to the anti-sigma-factor antagonist family.</text>
</comment>
<dbReference type="RefSeq" id="WP_093029616.1">
    <property type="nucleotide sequence ID" value="NZ_FNNZ01000005.1"/>
</dbReference>
<dbReference type="InterPro" id="IPR036513">
    <property type="entry name" value="STAS_dom_sf"/>
</dbReference>
<dbReference type="PROSITE" id="PS50801">
    <property type="entry name" value="STAS"/>
    <property type="match status" value="1"/>
</dbReference>
<evidence type="ECO:0000256" key="1">
    <source>
        <dbReference type="ARBA" id="ARBA00009013"/>
    </source>
</evidence>
<dbReference type="CDD" id="cd07043">
    <property type="entry name" value="STAS_anti-anti-sigma_factors"/>
    <property type="match status" value="1"/>
</dbReference>
<evidence type="ECO:0000259" key="3">
    <source>
        <dbReference type="PROSITE" id="PS50801"/>
    </source>
</evidence>
<name>A0A1H2UES4_THIRO</name>
<dbReference type="EMBL" id="FNNZ01000005">
    <property type="protein sequence ID" value="SDW54029.1"/>
    <property type="molecule type" value="Genomic_DNA"/>
</dbReference>
<sequence length="113" mass="11868">MKATVTHRKIGHVDSVAIAGRLTAAEAPAVRQEILQVLERGDARLVLDLAELTFCDSSGLSVLISALKAARGSGGNVSLAGLTPSVRALIELTRLQQVFEIFDDAEVAAARMG</sequence>
<dbReference type="GO" id="GO:0043856">
    <property type="term" value="F:anti-sigma factor antagonist activity"/>
    <property type="evidence" value="ECO:0007669"/>
    <property type="project" value="InterPro"/>
</dbReference>
<reference evidence="5" key="1">
    <citation type="submission" date="2016-10" db="EMBL/GenBank/DDBJ databases">
        <authorList>
            <person name="Varghese N."/>
            <person name="Submissions S."/>
        </authorList>
    </citation>
    <scope>NUCLEOTIDE SEQUENCE [LARGE SCALE GENOMIC DNA]</scope>
    <source>
        <strain evidence="5">DSM 217</strain>
    </source>
</reference>
<protein>
    <recommendedName>
        <fullName evidence="2">Anti-sigma factor antagonist</fullName>
    </recommendedName>
</protein>
<dbReference type="AlphaFoldDB" id="A0A1H2UES4"/>
<evidence type="ECO:0000313" key="4">
    <source>
        <dbReference type="EMBL" id="SDW54029.1"/>
    </source>
</evidence>
<dbReference type="OrthoDB" id="9796076at2"/>
<dbReference type="SUPFAM" id="SSF52091">
    <property type="entry name" value="SpoIIaa-like"/>
    <property type="match status" value="1"/>
</dbReference>
<feature type="domain" description="STAS" evidence="3">
    <location>
        <begin position="16"/>
        <end position="112"/>
    </location>
</feature>
<dbReference type="Pfam" id="PF13466">
    <property type="entry name" value="STAS_2"/>
    <property type="match status" value="1"/>
</dbReference>
<dbReference type="NCBIfam" id="TIGR00377">
    <property type="entry name" value="ant_ant_sig"/>
    <property type="match status" value="1"/>
</dbReference>